<dbReference type="EMBL" id="UINC01075379">
    <property type="protein sequence ID" value="SVC13497.1"/>
    <property type="molecule type" value="Genomic_DNA"/>
</dbReference>
<name>A0A382JR57_9ZZZZ</name>
<proteinExistence type="predicted"/>
<sequence>MSILEIDSDVRRNLLKKFLSPDYTKLFPNGKELCVTLFWN</sequence>
<accession>A0A382JR57</accession>
<reference evidence="1" key="1">
    <citation type="submission" date="2018-05" db="EMBL/GenBank/DDBJ databases">
        <authorList>
            <person name="Lanie J.A."/>
            <person name="Ng W.-L."/>
            <person name="Kazmierczak K.M."/>
            <person name="Andrzejewski T.M."/>
            <person name="Davidsen T.M."/>
            <person name="Wayne K.J."/>
            <person name="Tettelin H."/>
            <person name="Glass J.I."/>
            <person name="Rusch D."/>
            <person name="Podicherti R."/>
            <person name="Tsui H.-C.T."/>
            <person name="Winkler M.E."/>
        </authorList>
    </citation>
    <scope>NUCLEOTIDE SEQUENCE</scope>
</reference>
<evidence type="ECO:0000313" key="1">
    <source>
        <dbReference type="EMBL" id="SVC13497.1"/>
    </source>
</evidence>
<dbReference type="AlphaFoldDB" id="A0A382JR57"/>
<gene>
    <name evidence="1" type="ORF">METZ01_LOCUS266351</name>
</gene>
<protein>
    <submittedName>
        <fullName evidence="1">Uncharacterized protein</fullName>
    </submittedName>
</protein>
<organism evidence="1">
    <name type="scientific">marine metagenome</name>
    <dbReference type="NCBI Taxonomy" id="408172"/>
    <lineage>
        <taxon>unclassified sequences</taxon>
        <taxon>metagenomes</taxon>
        <taxon>ecological metagenomes</taxon>
    </lineage>
</organism>